<gene>
    <name evidence="8" type="ORF">SAMN04487752_2564</name>
</gene>
<evidence type="ECO:0000313" key="9">
    <source>
        <dbReference type="Proteomes" id="UP000199481"/>
    </source>
</evidence>
<dbReference type="AlphaFoldDB" id="A0A1H1BFE5"/>
<reference evidence="9" key="1">
    <citation type="submission" date="2016-10" db="EMBL/GenBank/DDBJ databases">
        <authorList>
            <person name="Varghese N."/>
            <person name="Submissions S."/>
        </authorList>
    </citation>
    <scope>NUCLEOTIDE SEQUENCE [LARGE SCALE GENOMIC DNA]</scope>
    <source>
        <strain evidence="9">MPL-11</strain>
    </source>
</reference>
<protein>
    <submittedName>
        <fullName evidence="8">Oligopeptide transport system substrate-binding protein</fullName>
    </submittedName>
</protein>
<dbReference type="Gene3D" id="3.10.105.10">
    <property type="entry name" value="Dipeptide-binding Protein, Domain 3"/>
    <property type="match status" value="1"/>
</dbReference>
<dbReference type="GO" id="GO:0030288">
    <property type="term" value="C:outer membrane-bounded periplasmic space"/>
    <property type="evidence" value="ECO:0007669"/>
    <property type="project" value="UniProtKB-ARBA"/>
</dbReference>
<keyword evidence="5" id="KW-0571">Peptide transport</keyword>
<dbReference type="PROSITE" id="PS51257">
    <property type="entry name" value="PROKAR_LIPOPROTEIN"/>
    <property type="match status" value="1"/>
</dbReference>
<organism evidence="8 9">
    <name type="scientific">Carnobacterium viridans</name>
    <dbReference type="NCBI Taxonomy" id="174587"/>
    <lineage>
        <taxon>Bacteria</taxon>
        <taxon>Bacillati</taxon>
        <taxon>Bacillota</taxon>
        <taxon>Bacilli</taxon>
        <taxon>Lactobacillales</taxon>
        <taxon>Carnobacteriaceae</taxon>
        <taxon>Carnobacterium</taxon>
    </lineage>
</organism>
<dbReference type="CDD" id="cd08504">
    <property type="entry name" value="PBP2_OppA"/>
    <property type="match status" value="1"/>
</dbReference>
<keyword evidence="5" id="KW-0653">Protein transport</keyword>
<evidence type="ECO:0000256" key="1">
    <source>
        <dbReference type="ARBA" id="ARBA00004196"/>
    </source>
</evidence>
<keyword evidence="9" id="KW-1185">Reference proteome</keyword>
<dbReference type="Proteomes" id="UP000199481">
    <property type="component" value="Unassembled WGS sequence"/>
</dbReference>
<dbReference type="Gene3D" id="3.40.190.10">
    <property type="entry name" value="Periplasmic binding protein-like II"/>
    <property type="match status" value="1"/>
</dbReference>
<evidence type="ECO:0000256" key="4">
    <source>
        <dbReference type="ARBA" id="ARBA00022729"/>
    </source>
</evidence>
<keyword evidence="4 6" id="KW-0732">Signal</keyword>
<dbReference type="Pfam" id="PF00496">
    <property type="entry name" value="SBP_bac_5"/>
    <property type="match status" value="1"/>
</dbReference>
<evidence type="ECO:0000256" key="2">
    <source>
        <dbReference type="ARBA" id="ARBA00005695"/>
    </source>
</evidence>
<evidence type="ECO:0000256" key="3">
    <source>
        <dbReference type="ARBA" id="ARBA00022448"/>
    </source>
</evidence>
<dbReference type="InterPro" id="IPR000914">
    <property type="entry name" value="SBP_5_dom"/>
</dbReference>
<dbReference type="PANTHER" id="PTHR30290:SF10">
    <property type="entry name" value="PERIPLASMIC OLIGOPEPTIDE-BINDING PROTEIN-RELATED"/>
    <property type="match status" value="1"/>
</dbReference>
<accession>A0A1H1BFE5</accession>
<dbReference type="GO" id="GO:0015833">
    <property type="term" value="P:peptide transport"/>
    <property type="evidence" value="ECO:0007669"/>
    <property type="project" value="UniProtKB-KW"/>
</dbReference>
<comment type="similarity">
    <text evidence="2">Belongs to the bacterial solute-binding protein 5 family.</text>
</comment>
<dbReference type="RefSeq" id="WP_089978409.1">
    <property type="nucleotide sequence ID" value="NZ_CP084916.1"/>
</dbReference>
<dbReference type="SUPFAM" id="SSF53850">
    <property type="entry name" value="Periplasmic binding protein-like II"/>
    <property type="match status" value="1"/>
</dbReference>
<comment type="subcellular location">
    <subcellularLocation>
        <location evidence="1">Cell envelope</location>
    </subcellularLocation>
</comment>
<dbReference type="Gene3D" id="3.90.76.10">
    <property type="entry name" value="Dipeptide-binding Protein, Domain 1"/>
    <property type="match status" value="1"/>
</dbReference>
<dbReference type="FunFam" id="3.90.76.10:FF:000001">
    <property type="entry name" value="Oligopeptide ABC transporter substrate-binding protein"/>
    <property type="match status" value="1"/>
</dbReference>
<dbReference type="OrthoDB" id="9801912at2"/>
<dbReference type="InterPro" id="IPR039424">
    <property type="entry name" value="SBP_5"/>
</dbReference>
<dbReference type="GO" id="GO:0043190">
    <property type="term" value="C:ATP-binding cassette (ABC) transporter complex"/>
    <property type="evidence" value="ECO:0007669"/>
    <property type="project" value="InterPro"/>
</dbReference>
<proteinExistence type="inferred from homology"/>
<feature type="chain" id="PRO_5039011950" evidence="6">
    <location>
        <begin position="22"/>
        <end position="550"/>
    </location>
</feature>
<name>A0A1H1BFE5_9LACT</name>
<evidence type="ECO:0000313" key="8">
    <source>
        <dbReference type="EMBL" id="SDQ50649.1"/>
    </source>
</evidence>
<dbReference type="InterPro" id="IPR030678">
    <property type="entry name" value="Peptide/Ni-bd"/>
</dbReference>
<keyword evidence="3" id="KW-0813">Transport</keyword>
<dbReference type="FunFam" id="3.10.105.10:FF:000001">
    <property type="entry name" value="Oligopeptide ABC transporter, oligopeptide-binding protein"/>
    <property type="match status" value="1"/>
</dbReference>
<dbReference type="EMBL" id="FNJW01000008">
    <property type="protein sequence ID" value="SDQ50649.1"/>
    <property type="molecule type" value="Genomic_DNA"/>
</dbReference>
<dbReference type="PANTHER" id="PTHR30290">
    <property type="entry name" value="PERIPLASMIC BINDING COMPONENT OF ABC TRANSPORTER"/>
    <property type="match status" value="1"/>
</dbReference>
<evidence type="ECO:0000259" key="7">
    <source>
        <dbReference type="Pfam" id="PF00496"/>
    </source>
</evidence>
<feature type="signal peptide" evidence="6">
    <location>
        <begin position="1"/>
        <end position="21"/>
    </location>
</feature>
<dbReference type="GO" id="GO:1904680">
    <property type="term" value="F:peptide transmembrane transporter activity"/>
    <property type="evidence" value="ECO:0007669"/>
    <property type="project" value="TreeGrafter"/>
</dbReference>
<dbReference type="PIRSF" id="PIRSF002741">
    <property type="entry name" value="MppA"/>
    <property type="match status" value="1"/>
</dbReference>
<evidence type="ECO:0000256" key="6">
    <source>
        <dbReference type="SAM" id="SignalP"/>
    </source>
</evidence>
<feature type="domain" description="Solute-binding protein family 5" evidence="7">
    <location>
        <begin position="84"/>
        <end position="470"/>
    </location>
</feature>
<evidence type="ECO:0000256" key="5">
    <source>
        <dbReference type="ARBA" id="ARBA00022856"/>
    </source>
</evidence>
<sequence length="550" mass="60975">MKKKKYLQLMGLSLASVSLLAACGGNKEESTTNTDSKQELNLIESAELPTMDSVLATDAVSFNVMSNVNEGLYRQGPDGELVLGMAAEEPEISEDGLTYTFKIREDAVWSNDEPVTANDFVFAWKRLATPETAAEYSYMIDGVVLNATAVLQGEMEPSELGVTAVDDKTFEVQLEKSVPYFESLTTLSMFFPQNEAYFTEQGDAYASNSDHVLYNGPFVLDEWDGTGLSWVLNKNEGYWDAESVELDAVNIDVIKETSTALNLYDTGSIDRMVLSGDYVQTQQGNSDLKTQPTSTVAYLKFNQERDGEQTALANENIRKAIAMAFDKQAYVDTVLQNGSIPADGLVPEALAVDPATGEDFREQNGDLLTFDLEQAQEYWEKGLQELGVESLSLEILSDDTENAKKSIEFLQGQLTQNLPGLDISLRNVPFKVRLDANSNQDYDIQLSLWGADYADPINFLELFQSENGNNKSGYSSADYDALIESAQTNVTDLESRWQDMLDAEKVLMDEAGIAPIYQRAYAVLEKNYVENFTTHLVGAEWSLKWASVTK</sequence>